<feature type="domain" description="Major facilitator superfamily (MFS) profile" evidence="5">
    <location>
        <begin position="12"/>
        <end position="383"/>
    </location>
</feature>
<dbReference type="SUPFAM" id="SSF103473">
    <property type="entry name" value="MFS general substrate transporter"/>
    <property type="match status" value="1"/>
</dbReference>
<feature type="transmembrane region" description="Helical" evidence="4">
    <location>
        <begin position="46"/>
        <end position="70"/>
    </location>
</feature>
<keyword evidence="1 4" id="KW-0812">Transmembrane</keyword>
<dbReference type="InterPro" id="IPR020846">
    <property type="entry name" value="MFS_dom"/>
</dbReference>
<dbReference type="AlphaFoldDB" id="A0A1J0VEC0"/>
<keyword evidence="3 4" id="KW-0472">Membrane</keyword>
<evidence type="ECO:0000313" key="7">
    <source>
        <dbReference type="Proteomes" id="UP000181985"/>
    </source>
</evidence>
<feature type="transmembrane region" description="Helical" evidence="4">
    <location>
        <begin position="274"/>
        <end position="293"/>
    </location>
</feature>
<reference evidence="7" key="1">
    <citation type="submission" date="2016-11" db="EMBL/GenBank/DDBJ databases">
        <title>Halolamina sediminis sp. nov., an extremely halophilic archaeon isolated from solar salt.</title>
        <authorList>
            <person name="Koh H.-W."/>
            <person name="Rani S."/>
            <person name="Park S.-J."/>
        </authorList>
    </citation>
    <scope>NUCLEOTIDE SEQUENCE [LARGE SCALE GENOMIC DNA]</scope>
    <source>
        <strain evidence="7">Hb3</strain>
    </source>
</reference>
<feature type="transmembrane region" description="Helical" evidence="4">
    <location>
        <begin position="299"/>
        <end position="317"/>
    </location>
</feature>
<feature type="transmembrane region" description="Helical" evidence="4">
    <location>
        <begin position="329"/>
        <end position="347"/>
    </location>
</feature>
<sequence>MTLISTDHRHRVTHTYFLAFVAIGMSGGLLGPALPHLAEMTGSSMSQIALLFTARALGNMLGAVSSGLLVDRLPGHRVLIAMLVPLAAGLAAVPLSQALMPLVALVFLLGFCEMSVNAGANTLLLWTHGTRSAPWISALHFCFGLGNMLVPMVLVAALSLTGLFHGAFWLVAALALALCVPLARLSSPRQDTVNRAEREPPPPGDAWRLALFLLLFSLYVGTEITFAGWITAYASLSGESPGDAALLVTLFWMTLSAGRLAAIPLLRRFTPWRMLRLCLGLGVLSGVSLQFGWLPLPLIALLFGLACSAIFPTLFGLSNQLMVMSGRTTGLIFLAASSGAMAVPSLAGPLLEGLGTGSFPLLLCALMGLMALGMVTLRARVARTSGAGHGDQASATP</sequence>
<dbReference type="PANTHER" id="PTHR23121">
    <property type="entry name" value="SODIUM-DEPENDENT GLUCOSE TRANSPORTER 1"/>
    <property type="match status" value="1"/>
</dbReference>
<dbReference type="GO" id="GO:0022857">
    <property type="term" value="F:transmembrane transporter activity"/>
    <property type="evidence" value="ECO:0007669"/>
    <property type="project" value="InterPro"/>
</dbReference>
<feature type="transmembrane region" description="Helical" evidence="4">
    <location>
        <begin position="102"/>
        <end position="126"/>
    </location>
</feature>
<protein>
    <submittedName>
        <fullName evidence="6">MFS transporter</fullName>
    </submittedName>
</protein>
<dbReference type="InterPro" id="IPR011701">
    <property type="entry name" value="MFS"/>
</dbReference>
<dbReference type="Gene3D" id="1.20.1250.20">
    <property type="entry name" value="MFS general substrate transporter like domains"/>
    <property type="match status" value="2"/>
</dbReference>
<dbReference type="PROSITE" id="PS50850">
    <property type="entry name" value="MFS"/>
    <property type="match status" value="1"/>
</dbReference>
<feature type="transmembrane region" description="Helical" evidence="4">
    <location>
        <begin position="166"/>
        <end position="185"/>
    </location>
</feature>
<keyword evidence="2 4" id="KW-1133">Transmembrane helix</keyword>
<dbReference type="RefSeq" id="WP_071942404.1">
    <property type="nucleotide sequence ID" value="NZ_CP018139.1"/>
</dbReference>
<dbReference type="OrthoDB" id="6095908at2"/>
<feature type="transmembrane region" description="Helical" evidence="4">
    <location>
        <begin position="138"/>
        <end position="160"/>
    </location>
</feature>
<gene>
    <name evidence="6" type="ORF">BOX17_05125</name>
</gene>
<accession>A0A1J0VEC0</accession>
<evidence type="ECO:0000256" key="2">
    <source>
        <dbReference type="ARBA" id="ARBA00022989"/>
    </source>
</evidence>
<dbReference type="Proteomes" id="UP000181985">
    <property type="component" value="Chromosome"/>
</dbReference>
<dbReference type="EMBL" id="CP018139">
    <property type="protein sequence ID" value="APE30392.1"/>
    <property type="molecule type" value="Genomic_DNA"/>
</dbReference>
<evidence type="ECO:0000256" key="3">
    <source>
        <dbReference type="ARBA" id="ARBA00023136"/>
    </source>
</evidence>
<keyword evidence="7" id="KW-1185">Reference proteome</keyword>
<evidence type="ECO:0000259" key="5">
    <source>
        <dbReference type="PROSITE" id="PS50850"/>
    </source>
</evidence>
<feature type="transmembrane region" description="Helical" evidence="4">
    <location>
        <begin position="77"/>
        <end position="96"/>
    </location>
</feature>
<evidence type="ECO:0000256" key="4">
    <source>
        <dbReference type="SAM" id="Phobius"/>
    </source>
</evidence>
<organism evidence="6 7">
    <name type="scientific">Halomonas aestuarii</name>
    <dbReference type="NCBI Taxonomy" id="1897729"/>
    <lineage>
        <taxon>Bacteria</taxon>
        <taxon>Pseudomonadati</taxon>
        <taxon>Pseudomonadota</taxon>
        <taxon>Gammaproteobacteria</taxon>
        <taxon>Oceanospirillales</taxon>
        <taxon>Halomonadaceae</taxon>
        <taxon>Halomonas</taxon>
    </lineage>
</organism>
<proteinExistence type="predicted"/>
<feature type="transmembrane region" description="Helical" evidence="4">
    <location>
        <begin position="244"/>
        <end position="262"/>
    </location>
</feature>
<feature type="transmembrane region" description="Helical" evidence="4">
    <location>
        <begin position="12"/>
        <end position="34"/>
    </location>
</feature>
<evidence type="ECO:0000256" key="1">
    <source>
        <dbReference type="ARBA" id="ARBA00022692"/>
    </source>
</evidence>
<dbReference type="KEGG" id="hsi:BOX17_05125"/>
<dbReference type="PANTHER" id="PTHR23121:SF9">
    <property type="entry name" value="SODIUM-DEPENDENT GLUCOSE TRANSPORTER 1"/>
    <property type="match status" value="1"/>
</dbReference>
<evidence type="ECO:0000313" key="6">
    <source>
        <dbReference type="EMBL" id="APE30392.1"/>
    </source>
</evidence>
<dbReference type="InterPro" id="IPR036259">
    <property type="entry name" value="MFS_trans_sf"/>
</dbReference>
<feature type="transmembrane region" description="Helical" evidence="4">
    <location>
        <begin position="359"/>
        <end position="377"/>
    </location>
</feature>
<name>A0A1J0VEC0_9GAMM</name>
<dbReference type="Pfam" id="PF07690">
    <property type="entry name" value="MFS_1"/>
    <property type="match status" value="1"/>
</dbReference>
<feature type="transmembrane region" description="Helical" evidence="4">
    <location>
        <begin position="206"/>
        <end position="232"/>
    </location>
</feature>